<evidence type="ECO:0000259" key="2">
    <source>
        <dbReference type="Pfam" id="PF24522"/>
    </source>
</evidence>
<dbReference type="STRING" id="670386.D3BUX3"/>
<dbReference type="InterPro" id="IPR029071">
    <property type="entry name" value="Ubiquitin-like_domsf"/>
</dbReference>
<dbReference type="Gene3D" id="2.30.29.30">
    <property type="entry name" value="Pleckstrin-homology domain (PH domain)/Phosphotyrosine-binding domain (PTB)"/>
    <property type="match status" value="1"/>
</dbReference>
<proteinExistence type="predicted"/>
<dbReference type="SUPFAM" id="SSF50729">
    <property type="entry name" value="PH domain-like"/>
    <property type="match status" value="1"/>
</dbReference>
<reference evidence="3 4" key="1">
    <citation type="journal article" date="2011" name="Genome Res.">
        <title>Phylogeny-wide analysis of social amoeba genomes highlights ancient origins for complex intercellular communication.</title>
        <authorList>
            <person name="Heidel A.J."/>
            <person name="Lawal H.M."/>
            <person name="Felder M."/>
            <person name="Schilde C."/>
            <person name="Helps N.R."/>
            <person name="Tunggal B."/>
            <person name="Rivero F."/>
            <person name="John U."/>
            <person name="Schleicher M."/>
            <person name="Eichinger L."/>
            <person name="Platzer M."/>
            <person name="Noegel A.A."/>
            <person name="Schaap P."/>
            <person name="Gloeckner G."/>
        </authorList>
    </citation>
    <scope>NUCLEOTIDE SEQUENCE [LARGE SCALE GENOMIC DNA]</scope>
    <source>
        <strain evidence="4">ATCC 26659 / Pp 5 / PN500</strain>
    </source>
</reference>
<name>D3BUX3_HETP5</name>
<dbReference type="InParanoid" id="D3BUX3"/>
<evidence type="ECO:0000256" key="1">
    <source>
        <dbReference type="SAM" id="MobiDB-lite"/>
    </source>
</evidence>
<dbReference type="Proteomes" id="UP000001396">
    <property type="component" value="Unassembled WGS sequence"/>
</dbReference>
<sequence>MSGSTSNSGQLMVRVYFIDDTHRTLMIDPNTVTGDKLWEMVSDKLAIKNKDAECFFVWAQSDEIEWLLYNHQTMQEVINGWDVIRKRYVEQPGSNESSPNNMSPRSTGPVGTLRGKIASLSPTLRSKSSANLNSSVSQADLNGADGKKTGQIVSSFPTLGDKAQFKLVYRATSVLPLAQERSIISPEAYLETCQRWVYYGSTFFKAKYIPSTTSFFLQEFEGKVRLGVNGYGVHIIDPKAMKIVSYHYRDIVCWDSTESSFTIQFLITTGSKQQQSKKAYIFKTQQGELINDLMHDWMAEWEHEVKKEKQNTSGAPAGSATGLNSSAKSSSSSVYS</sequence>
<keyword evidence="4" id="KW-1185">Reference proteome</keyword>
<protein>
    <submittedName>
        <fullName evidence="3">Band 4.1 domain-containing protein</fullName>
    </submittedName>
</protein>
<evidence type="ECO:0000313" key="4">
    <source>
        <dbReference type="Proteomes" id="UP000001396"/>
    </source>
</evidence>
<dbReference type="OMA" id="ECFFVWA"/>
<feature type="compositionally biased region" description="Low complexity" evidence="1">
    <location>
        <begin position="325"/>
        <end position="336"/>
    </location>
</feature>
<feature type="region of interest" description="Disordered" evidence="1">
    <location>
        <begin position="92"/>
        <end position="112"/>
    </location>
</feature>
<dbReference type="PANTHER" id="PTHR13283">
    <property type="entry name" value="KREV INTERACTION TRAPPED 1-RELATED"/>
    <property type="match status" value="1"/>
</dbReference>
<dbReference type="GeneID" id="31367413"/>
<dbReference type="InterPro" id="IPR051594">
    <property type="entry name" value="KRIT1/FRMD8"/>
</dbReference>
<organism evidence="3 4">
    <name type="scientific">Heterostelium pallidum (strain ATCC 26659 / Pp 5 / PN500)</name>
    <name type="common">Cellular slime mold</name>
    <name type="synonym">Polysphondylium pallidum</name>
    <dbReference type="NCBI Taxonomy" id="670386"/>
    <lineage>
        <taxon>Eukaryota</taxon>
        <taxon>Amoebozoa</taxon>
        <taxon>Evosea</taxon>
        <taxon>Eumycetozoa</taxon>
        <taxon>Dictyostelia</taxon>
        <taxon>Acytosteliales</taxon>
        <taxon>Acytosteliaceae</taxon>
        <taxon>Heterostelium</taxon>
    </lineage>
</organism>
<dbReference type="RefSeq" id="XP_020427045.1">
    <property type="nucleotide sequence ID" value="XM_020582691.1"/>
</dbReference>
<evidence type="ECO:0000313" key="3">
    <source>
        <dbReference type="EMBL" id="EFA74911.1"/>
    </source>
</evidence>
<dbReference type="GO" id="GO:0005886">
    <property type="term" value="C:plasma membrane"/>
    <property type="evidence" value="ECO:0007669"/>
    <property type="project" value="TreeGrafter"/>
</dbReference>
<dbReference type="SUPFAM" id="SSF54236">
    <property type="entry name" value="Ubiquitin-like"/>
    <property type="match status" value="1"/>
</dbReference>
<gene>
    <name evidence="3" type="primary">frmB</name>
    <name evidence="3" type="ORF">PPL_11945</name>
</gene>
<dbReference type="PANTHER" id="PTHR13283:SF10">
    <property type="entry name" value="FERM DOMAIN-CONTAINING PROTEIN 8"/>
    <property type="match status" value="1"/>
</dbReference>
<dbReference type="FunCoup" id="D3BUX3">
    <property type="interactions" value="65"/>
</dbReference>
<dbReference type="EMBL" id="ADBJ01000060">
    <property type="protein sequence ID" value="EFA74911.1"/>
    <property type="molecule type" value="Genomic_DNA"/>
</dbReference>
<dbReference type="Gene3D" id="3.10.20.90">
    <property type="entry name" value="Phosphatidylinositol 3-kinase Catalytic Subunit, Chain A, domain 1"/>
    <property type="match status" value="1"/>
</dbReference>
<dbReference type="InterPro" id="IPR057096">
    <property type="entry name" value="KRIT1_FRMD8_FERM_C"/>
</dbReference>
<feature type="domain" description="KRIT1/FRMD8 FERM" evidence="2">
    <location>
        <begin position="223"/>
        <end position="293"/>
    </location>
</feature>
<comment type="caution">
    <text evidence="3">The sequence shown here is derived from an EMBL/GenBank/DDBJ whole genome shotgun (WGS) entry which is preliminary data.</text>
</comment>
<dbReference type="InterPro" id="IPR011993">
    <property type="entry name" value="PH-like_dom_sf"/>
</dbReference>
<dbReference type="AlphaFoldDB" id="D3BUX3"/>
<dbReference type="Pfam" id="PF24522">
    <property type="entry name" value="KRIT1_FRMD8_FERM_C"/>
    <property type="match status" value="1"/>
</dbReference>
<feature type="compositionally biased region" description="Polar residues" evidence="1">
    <location>
        <begin position="92"/>
        <end position="106"/>
    </location>
</feature>
<feature type="region of interest" description="Disordered" evidence="1">
    <location>
        <begin position="304"/>
        <end position="336"/>
    </location>
</feature>
<accession>D3BUX3</accession>